<evidence type="ECO:0000313" key="5">
    <source>
        <dbReference type="Proteomes" id="UP000249340"/>
    </source>
</evidence>
<evidence type="ECO:0000313" key="4">
    <source>
        <dbReference type="EMBL" id="AXI79854.1"/>
    </source>
</evidence>
<dbReference type="KEGG" id="stri:C7M71_023075"/>
<feature type="region of interest" description="Disordered" evidence="2">
    <location>
        <begin position="1"/>
        <end position="26"/>
    </location>
</feature>
<dbReference type="AlphaFoldDB" id="A0A345T1J9"/>
<dbReference type="EMBL" id="CP031264">
    <property type="protein sequence ID" value="AXI79854.1"/>
    <property type="molecule type" value="Genomic_DNA"/>
</dbReference>
<dbReference type="OrthoDB" id="188274at2"/>
<dbReference type="RefSeq" id="WP_114914516.1">
    <property type="nucleotide sequence ID" value="NZ_CP031264.1"/>
</dbReference>
<sequence length="438" mass="46031">MTPARRTGSAGGARSRTFPPLPPRPGSRGPFAASWWGNAWVAALEGGQGAEGRLSRGRTYARGGAVGEITVSTGRVDARVQGSRRTPYRTSVALPQFGDADWDRLLEAVAAHSGHIAALLDRAMPPELAEDALAAGVPLFPRREQLEPSCSCPDWGHPCKHAAAVFYQVARLLDEDPFVLLLIRGRTEQEIVDDLQRRNAEYAAAEAAEAPPVPAAAPAGVPARTAFAAARSGLPPLPPPPPPVDRPGPVPVLSGSAEPGAGIDPAALEFLAADAAARAARLLADALAEGHPESPLPVELTVRQDTVRLAAAEPPPHVLARLAADATPAGPAALARAVSAWRYGGPAGLAVLDEAWTPAPAALARARDELSPARTGEALPELRNRRNHWTAPGLGVQLRLDPDGRWHPYRRERNIWWPAGPPDRDPAAALAAALNTPD</sequence>
<reference evidence="5" key="1">
    <citation type="submission" date="2018-07" db="EMBL/GenBank/DDBJ databases">
        <title>Streptacidiphilus bronchialis DSM 106435 chromosome.</title>
        <authorList>
            <person name="Batra D."/>
            <person name="Gulvik C.A."/>
        </authorList>
    </citation>
    <scope>NUCLEOTIDE SEQUENCE [LARGE SCALE GENOMIC DNA]</scope>
    <source>
        <strain evidence="5">DSM 106435</strain>
    </source>
</reference>
<dbReference type="PROSITE" id="PS50966">
    <property type="entry name" value="ZF_SWIM"/>
    <property type="match status" value="1"/>
</dbReference>
<name>A0A345T1J9_9ACTN</name>
<keyword evidence="1" id="KW-0863">Zinc-finger</keyword>
<protein>
    <recommendedName>
        <fullName evidence="3">SWIM-type domain-containing protein</fullName>
    </recommendedName>
</protein>
<dbReference type="PANTHER" id="PTHR38133:SF1">
    <property type="entry name" value="SLR1429 PROTEIN"/>
    <property type="match status" value="1"/>
</dbReference>
<dbReference type="PANTHER" id="PTHR38133">
    <property type="entry name" value="SLR1429 PROTEIN"/>
    <property type="match status" value="1"/>
</dbReference>
<evidence type="ECO:0000259" key="3">
    <source>
        <dbReference type="PROSITE" id="PS50966"/>
    </source>
</evidence>
<proteinExistence type="predicted"/>
<dbReference type="GO" id="GO:0008270">
    <property type="term" value="F:zinc ion binding"/>
    <property type="evidence" value="ECO:0007669"/>
    <property type="project" value="UniProtKB-KW"/>
</dbReference>
<accession>A0A345T1J9</accession>
<feature type="domain" description="SWIM-type" evidence="3">
    <location>
        <begin position="135"/>
        <end position="170"/>
    </location>
</feature>
<keyword evidence="5" id="KW-1185">Reference proteome</keyword>
<keyword evidence="1" id="KW-0862">Zinc</keyword>
<keyword evidence="1" id="KW-0479">Metal-binding</keyword>
<dbReference type="Pfam" id="PF04434">
    <property type="entry name" value="SWIM"/>
    <property type="match status" value="1"/>
</dbReference>
<evidence type="ECO:0000256" key="1">
    <source>
        <dbReference type="PROSITE-ProRule" id="PRU00325"/>
    </source>
</evidence>
<organism evidence="4 5">
    <name type="scientific">Peterkaempfera bronchialis</name>
    <dbReference type="NCBI Taxonomy" id="2126346"/>
    <lineage>
        <taxon>Bacteria</taxon>
        <taxon>Bacillati</taxon>
        <taxon>Actinomycetota</taxon>
        <taxon>Actinomycetes</taxon>
        <taxon>Kitasatosporales</taxon>
        <taxon>Streptomycetaceae</taxon>
        <taxon>Peterkaempfera</taxon>
    </lineage>
</organism>
<dbReference type="InterPro" id="IPR007527">
    <property type="entry name" value="Znf_SWIM"/>
</dbReference>
<feature type="compositionally biased region" description="Low complexity" evidence="2">
    <location>
        <begin position="1"/>
        <end position="18"/>
    </location>
</feature>
<dbReference type="Proteomes" id="UP000249340">
    <property type="component" value="Chromosome"/>
</dbReference>
<evidence type="ECO:0000256" key="2">
    <source>
        <dbReference type="SAM" id="MobiDB-lite"/>
    </source>
</evidence>
<gene>
    <name evidence="4" type="ORF">C7M71_023075</name>
</gene>